<gene>
    <name evidence="8" type="ORF">LAMO00422_LOCUS7205</name>
</gene>
<reference evidence="8" key="1">
    <citation type="submission" date="2021-01" db="EMBL/GenBank/DDBJ databases">
        <authorList>
            <person name="Corre E."/>
            <person name="Pelletier E."/>
            <person name="Niang G."/>
            <person name="Scheremetjew M."/>
            <person name="Finn R."/>
            <person name="Kale V."/>
            <person name="Holt S."/>
            <person name="Cochrane G."/>
            <person name="Meng A."/>
            <person name="Brown T."/>
            <person name="Cohen L."/>
        </authorList>
    </citation>
    <scope>NUCLEOTIDE SEQUENCE</scope>
    <source>
        <strain evidence="8">CCMP2058</strain>
    </source>
</reference>
<evidence type="ECO:0000259" key="7">
    <source>
        <dbReference type="PROSITE" id="PS50255"/>
    </source>
</evidence>
<keyword evidence="3 5" id="KW-0408">Iron</keyword>
<dbReference type="InterPro" id="IPR036400">
    <property type="entry name" value="Cyt_B5-like_heme/steroid_sf"/>
</dbReference>
<dbReference type="InterPro" id="IPR001199">
    <property type="entry name" value="Cyt_B5-like_heme/steroid-bd"/>
</dbReference>
<dbReference type="PANTHER" id="PTHR19359">
    <property type="entry name" value="CYTOCHROME B5"/>
    <property type="match status" value="1"/>
</dbReference>
<dbReference type="PROSITE" id="PS50255">
    <property type="entry name" value="CYTOCHROME_B5_2"/>
    <property type="match status" value="1"/>
</dbReference>
<dbReference type="SUPFAM" id="SSF55856">
    <property type="entry name" value="Cytochrome b5-like heme/steroid binding domain"/>
    <property type="match status" value="1"/>
</dbReference>
<name>A0A7S0GVV5_9EUKA</name>
<evidence type="ECO:0000256" key="4">
    <source>
        <dbReference type="ARBA" id="ARBA00038168"/>
    </source>
</evidence>
<dbReference type="SMART" id="SM01117">
    <property type="entry name" value="Cyt-b5"/>
    <property type="match status" value="1"/>
</dbReference>
<feature type="compositionally biased region" description="Basic and acidic residues" evidence="6">
    <location>
        <begin position="141"/>
        <end position="161"/>
    </location>
</feature>
<keyword evidence="2 5" id="KW-0479">Metal-binding</keyword>
<feature type="domain" description="Cytochrome b5 heme-binding" evidence="7">
    <location>
        <begin position="185"/>
        <end position="259"/>
    </location>
</feature>
<protein>
    <recommendedName>
        <fullName evidence="7">Cytochrome b5 heme-binding domain-containing protein</fullName>
    </recommendedName>
</protein>
<dbReference type="InterPro" id="IPR050668">
    <property type="entry name" value="Cytochrome_b5"/>
</dbReference>
<dbReference type="Gene3D" id="3.10.120.10">
    <property type="entry name" value="Cytochrome b5-like heme/steroid binding domain"/>
    <property type="match status" value="1"/>
</dbReference>
<evidence type="ECO:0000256" key="3">
    <source>
        <dbReference type="ARBA" id="ARBA00023004"/>
    </source>
</evidence>
<feature type="compositionally biased region" description="Polar residues" evidence="6">
    <location>
        <begin position="24"/>
        <end position="37"/>
    </location>
</feature>
<comment type="similarity">
    <text evidence="4 5">Belongs to the cytochrome b5 family.</text>
</comment>
<dbReference type="GO" id="GO:0020037">
    <property type="term" value="F:heme binding"/>
    <property type="evidence" value="ECO:0007669"/>
    <property type="project" value="UniProtKB-UniRule"/>
</dbReference>
<evidence type="ECO:0000256" key="6">
    <source>
        <dbReference type="SAM" id="MobiDB-lite"/>
    </source>
</evidence>
<dbReference type="PRINTS" id="PR00363">
    <property type="entry name" value="CYTOCHROMEB5"/>
</dbReference>
<dbReference type="PROSITE" id="PS00191">
    <property type="entry name" value="CYTOCHROME_B5_1"/>
    <property type="match status" value="1"/>
</dbReference>
<dbReference type="GO" id="GO:0016020">
    <property type="term" value="C:membrane"/>
    <property type="evidence" value="ECO:0007669"/>
    <property type="project" value="TreeGrafter"/>
</dbReference>
<keyword evidence="1 5" id="KW-0349">Heme</keyword>
<proteinExistence type="inferred from homology"/>
<organism evidence="8">
    <name type="scientific">Amorphochlora amoebiformis</name>
    <dbReference type="NCBI Taxonomy" id="1561963"/>
    <lineage>
        <taxon>Eukaryota</taxon>
        <taxon>Sar</taxon>
        <taxon>Rhizaria</taxon>
        <taxon>Cercozoa</taxon>
        <taxon>Chlorarachniophyceae</taxon>
        <taxon>Amorphochlora</taxon>
    </lineage>
</organism>
<dbReference type="AlphaFoldDB" id="A0A7S0GVV5"/>
<feature type="region of interest" description="Disordered" evidence="6">
    <location>
        <begin position="114"/>
        <end position="167"/>
    </location>
</feature>
<accession>A0A7S0GVV5</accession>
<dbReference type="Pfam" id="PF00173">
    <property type="entry name" value="Cyt-b5"/>
    <property type="match status" value="1"/>
</dbReference>
<evidence type="ECO:0000313" key="8">
    <source>
        <dbReference type="EMBL" id="CAD8443388.1"/>
    </source>
</evidence>
<evidence type="ECO:0000256" key="5">
    <source>
        <dbReference type="RuleBase" id="RU362121"/>
    </source>
</evidence>
<dbReference type="PANTHER" id="PTHR19359:SF146">
    <property type="entry name" value="B5, PUTATIVE-RELATED"/>
    <property type="match status" value="1"/>
</dbReference>
<dbReference type="InterPro" id="IPR018506">
    <property type="entry name" value="Cyt_B5_heme-BS"/>
</dbReference>
<dbReference type="GO" id="GO:0046872">
    <property type="term" value="F:metal ion binding"/>
    <property type="evidence" value="ECO:0007669"/>
    <property type="project" value="UniProtKB-UniRule"/>
</dbReference>
<evidence type="ECO:0000256" key="2">
    <source>
        <dbReference type="ARBA" id="ARBA00022723"/>
    </source>
</evidence>
<feature type="region of interest" description="Disordered" evidence="6">
    <location>
        <begin position="16"/>
        <end position="42"/>
    </location>
</feature>
<sequence length="272" mass="29540">MRFRCRCRTTTHQNEACSHHPVETNPSVNPATPTSQMPGLRKRRWRRGIKTSARMSDVNVRGDGKAGSASTSVFSCDRATTQSPQCKDCPYTYTCPIKTTSMGSTANFGEGKGINHHLGTSSSSKSEEMIGGKWGSSSSGKEAHGGELGRENGKSKSKDEFGQGEVGEEQAFQCGECERMTKSGSSLYSMEHVAQHCTSESCWLVAHGIVYDATPFLYSHPAGTKSILRRGGKDATRDLDFHSAAARKLWAKFRIGTIRGACPNSMQQCVIS</sequence>
<dbReference type="EMBL" id="HBEM01010277">
    <property type="protein sequence ID" value="CAD8443388.1"/>
    <property type="molecule type" value="Transcribed_RNA"/>
</dbReference>
<evidence type="ECO:0000256" key="1">
    <source>
        <dbReference type="ARBA" id="ARBA00022617"/>
    </source>
</evidence>